<evidence type="ECO:0000259" key="12">
    <source>
        <dbReference type="PROSITE" id="PS50262"/>
    </source>
</evidence>
<evidence type="ECO:0000256" key="5">
    <source>
        <dbReference type="ARBA" id="ARBA00023040"/>
    </source>
</evidence>
<keyword evidence="7 9" id="KW-0675">Receptor</keyword>
<dbReference type="PANTHER" id="PTHR24233">
    <property type="entry name" value="P2Y PURINOCEPTOR-RELATED G-PROTEIN COUPLED RECEPTOR"/>
    <property type="match status" value="1"/>
</dbReference>
<dbReference type="Gene3D" id="1.20.1070.10">
    <property type="entry name" value="Rhodopsin 7-helix transmembrane proteins"/>
    <property type="match status" value="1"/>
</dbReference>
<dbReference type="Pfam" id="PF00001">
    <property type="entry name" value="7tm_1"/>
    <property type="match status" value="1"/>
</dbReference>
<organism evidence="13 14">
    <name type="scientific">Maylandia zebra</name>
    <name type="common">zebra mbuna</name>
    <dbReference type="NCBI Taxonomy" id="106582"/>
    <lineage>
        <taxon>Eukaryota</taxon>
        <taxon>Metazoa</taxon>
        <taxon>Chordata</taxon>
        <taxon>Craniata</taxon>
        <taxon>Vertebrata</taxon>
        <taxon>Euteleostomi</taxon>
        <taxon>Actinopterygii</taxon>
        <taxon>Neopterygii</taxon>
        <taxon>Teleostei</taxon>
        <taxon>Neoteleostei</taxon>
        <taxon>Acanthomorphata</taxon>
        <taxon>Ovalentaria</taxon>
        <taxon>Cichlomorphae</taxon>
        <taxon>Cichliformes</taxon>
        <taxon>Cichlidae</taxon>
        <taxon>African cichlids</taxon>
        <taxon>Pseudocrenilabrinae</taxon>
        <taxon>Haplochromini</taxon>
        <taxon>Maylandia</taxon>
        <taxon>Maylandia zebra complex</taxon>
    </lineage>
</organism>
<feature type="transmembrane region" description="Helical" evidence="11">
    <location>
        <begin position="163"/>
        <end position="188"/>
    </location>
</feature>
<reference evidence="13" key="2">
    <citation type="submission" date="2025-08" db="UniProtKB">
        <authorList>
            <consortium name="Ensembl"/>
        </authorList>
    </citation>
    <scope>IDENTIFICATION</scope>
</reference>
<dbReference type="InterPro" id="IPR017452">
    <property type="entry name" value="GPCR_Rhodpsn_7TM"/>
</dbReference>
<keyword evidence="3 9" id="KW-0812">Transmembrane</keyword>
<name>A0A3P9DSS4_9CICH</name>
<feature type="transmembrane region" description="Helical" evidence="11">
    <location>
        <begin position="83"/>
        <end position="106"/>
    </location>
</feature>
<dbReference type="Proteomes" id="UP000265160">
    <property type="component" value="LG3"/>
</dbReference>
<dbReference type="InterPro" id="IPR000276">
    <property type="entry name" value="GPCR_Rhodpsn"/>
</dbReference>
<evidence type="ECO:0000256" key="11">
    <source>
        <dbReference type="SAM" id="Phobius"/>
    </source>
</evidence>
<reference evidence="13" key="3">
    <citation type="submission" date="2025-09" db="UniProtKB">
        <authorList>
            <consortium name="Ensembl"/>
        </authorList>
    </citation>
    <scope>IDENTIFICATION</scope>
</reference>
<evidence type="ECO:0000256" key="2">
    <source>
        <dbReference type="ARBA" id="ARBA00022475"/>
    </source>
</evidence>
<evidence type="ECO:0000256" key="4">
    <source>
        <dbReference type="ARBA" id="ARBA00022989"/>
    </source>
</evidence>
<keyword evidence="2" id="KW-1003">Cell membrane</keyword>
<dbReference type="PROSITE" id="PS50262">
    <property type="entry name" value="G_PROTEIN_RECEP_F1_2"/>
    <property type="match status" value="1"/>
</dbReference>
<reference evidence="13 14" key="1">
    <citation type="journal article" date="2014" name="Nature">
        <title>The genomic substrate for adaptive radiation in African cichlid fish.</title>
        <authorList>
            <person name="Brawand D."/>
            <person name="Wagner C.E."/>
            <person name="Li Y.I."/>
            <person name="Malinsky M."/>
            <person name="Keller I."/>
            <person name="Fan S."/>
            <person name="Simakov O."/>
            <person name="Ng A.Y."/>
            <person name="Lim Z.W."/>
            <person name="Bezault E."/>
            <person name="Turner-Maier J."/>
            <person name="Johnson J."/>
            <person name="Alcazar R."/>
            <person name="Noh H.J."/>
            <person name="Russell P."/>
            <person name="Aken B."/>
            <person name="Alfoldi J."/>
            <person name="Amemiya C."/>
            <person name="Azzouzi N."/>
            <person name="Baroiller J.F."/>
            <person name="Barloy-Hubler F."/>
            <person name="Berlin A."/>
            <person name="Bloomquist R."/>
            <person name="Carleton K.L."/>
            <person name="Conte M.A."/>
            <person name="D'Cotta H."/>
            <person name="Eshel O."/>
            <person name="Gaffney L."/>
            <person name="Galibert F."/>
            <person name="Gante H.F."/>
            <person name="Gnerre S."/>
            <person name="Greuter L."/>
            <person name="Guyon R."/>
            <person name="Haddad N.S."/>
            <person name="Haerty W."/>
            <person name="Harris R.M."/>
            <person name="Hofmann H.A."/>
            <person name="Hourlier T."/>
            <person name="Hulata G."/>
            <person name="Jaffe D.B."/>
            <person name="Lara M."/>
            <person name="Lee A.P."/>
            <person name="MacCallum I."/>
            <person name="Mwaiko S."/>
            <person name="Nikaido M."/>
            <person name="Nishihara H."/>
            <person name="Ozouf-Costaz C."/>
            <person name="Penman D.J."/>
            <person name="Przybylski D."/>
            <person name="Rakotomanga M."/>
            <person name="Renn S.C.P."/>
            <person name="Ribeiro F.J."/>
            <person name="Ron M."/>
            <person name="Salzburger W."/>
            <person name="Sanchez-Pulido L."/>
            <person name="Santos M.E."/>
            <person name="Searle S."/>
            <person name="Sharpe T."/>
            <person name="Swofford R."/>
            <person name="Tan F.J."/>
            <person name="Williams L."/>
            <person name="Young S."/>
            <person name="Yin S."/>
            <person name="Okada N."/>
            <person name="Kocher T.D."/>
            <person name="Miska E.A."/>
            <person name="Lander E.S."/>
            <person name="Venkatesh B."/>
            <person name="Fernald R.D."/>
            <person name="Meyer A."/>
            <person name="Ponting C.P."/>
            <person name="Streelman J.T."/>
            <person name="Lindblad-Toh K."/>
            <person name="Seehausen O."/>
            <person name="Di Palma F."/>
        </authorList>
    </citation>
    <scope>NUCLEOTIDE SEQUENCE</scope>
</reference>
<feature type="region of interest" description="Disordered" evidence="10">
    <location>
        <begin position="338"/>
        <end position="369"/>
    </location>
</feature>
<comment type="subcellular location">
    <subcellularLocation>
        <location evidence="1">Cell membrane</location>
        <topology evidence="1">Multi-pass membrane protein</topology>
    </subcellularLocation>
</comment>
<evidence type="ECO:0000256" key="1">
    <source>
        <dbReference type="ARBA" id="ARBA00004651"/>
    </source>
</evidence>
<feature type="compositionally biased region" description="Low complexity" evidence="10">
    <location>
        <begin position="354"/>
        <end position="369"/>
    </location>
</feature>
<evidence type="ECO:0000256" key="10">
    <source>
        <dbReference type="SAM" id="MobiDB-lite"/>
    </source>
</evidence>
<evidence type="ECO:0000256" key="9">
    <source>
        <dbReference type="RuleBase" id="RU000688"/>
    </source>
</evidence>
<dbReference type="PANTHER" id="PTHR24233:SF11">
    <property type="entry name" value="P2Y PURINOCEPTOR 14-LIKE"/>
    <property type="match status" value="1"/>
</dbReference>
<keyword evidence="4 11" id="KW-1133">Transmembrane helix</keyword>
<sequence length="369" mass="41497">MGAGICWAQASLGTGSDEDLGTGVPKNRILLTLSRIVVTSCPPKWTFLFSRSLLCPLKVGLFLNGIIVRFYCCGARQQASSSLMVYLKNLTAADFLLCLCLPLRITKYATSSLTIRRLYCSFGTSAFFLNMQASILFMGYIAANRYLKVVHSSGPHFLQTVRAAYIISMITWVSVLAPIITYTILFFITQQPLTSDPGCCEALISASIRPIYKVFQAFSFILFLLVLISLVFFYYSTSRRVLQEQKKQLASRHSEKLVKSRRNILVLVSIFCVCFIPYYLVRLPLAFKLGGRSVRQVFYYLMDATTILSVFNVCLDPLVYFFLCKSVRAQVNLKIPSKKTKSRQPNKGSEWSEEQQTVVTTAASQTSEL</sequence>
<comment type="similarity">
    <text evidence="9">Belongs to the G-protein coupled receptor 1 family.</text>
</comment>
<keyword evidence="14" id="KW-1185">Reference proteome</keyword>
<evidence type="ECO:0000313" key="13">
    <source>
        <dbReference type="Ensembl" id="ENSMZEP00005037504.1"/>
    </source>
</evidence>
<dbReference type="PROSITE" id="PS00237">
    <property type="entry name" value="G_PROTEIN_RECEP_F1_1"/>
    <property type="match status" value="1"/>
</dbReference>
<feature type="transmembrane region" description="Helical" evidence="11">
    <location>
        <begin position="118"/>
        <end position="143"/>
    </location>
</feature>
<dbReference type="GeneTree" id="ENSGT01110000267167"/>
<feature type="transmembrane region" description="Helical" evidence="11">
    <location>
        <begin position="214"/>
        <end position="235"/>
    </location>
</feature>
<evidence type="ECO:0000256" key="3">
    <source>
        <dbReference type="ARBA" id="ARBA00022692"/>
    </source>
</evidence>
<evidence type="ECO:0000256" key="7">
    <source>
        <dbReference type="ARBA" id="ARBA00023170"/>
    </source>
</evidence>
<dbReference type="PRINTS" id="PR01157">
    <property type="entry name" value="P2YPURNOCPTR"/>
</dbReference>
<evidence type="ECO:0000256" key="8">
    <source>
        <dbReference type="ARBA" id="ARBA00023224"/>
    </source>
</evidence>
<feature type="transmembrane region" description="Helical" evidence="11">
    <location>
        <begin position="297"/>
        <end position="323"/>
    </location>
</feature>
<keyword evidence="5 9" id="KW-0297">G-protein coupled receptor</keyword>
<evidence type="ECO:0000313" key="14">
    <source>
        <dbReference type="Proteomes" id="UP000265160"/>
    </source>
</evidence>
<keyword evidence="6 11" id="KW-0472">Membrane</keyword>
<evidence type="ECO:0000256" key="6">
    <source>
        <dbReference type="ARBA" id="ARBA00023136"/>
    </source>
</evidence>
<accession>A0A3P9DSS4</accession>
<proteinExistence type="inferred from homology"/>
<dbReference type="SUPFAM" id="SSF81321">
    <property type="entry name" value="Family A G protein-coupled receptor-like"/>
    <property type="match status" value="1"/>
</dbReference>
<dbReference type="PRINTS" id="PR00237">
    <property type="entry name" value="GPCRRHODOPSN"/>
</dbReference>
<feature type="transmembrane region" description="Helical" evidence="11">
    <location>
        <begin position="53"/>
        <end position="71"/>
    </location>
</feature>
<keyword evidence="8 9" id="KW-0807">Transducer</keyword>
<feature type="domain" description="G-protein coupled receptors family 1 profile" evidence="12">
    <location>
        <begin position="63"/>
        <end position="320"/>
    </location>
</feature>
<dbReference type="Ensembl" id="ENSMZET00005038811.1">
    <property type="protein sequence ID" value="ENSMZEP00005037504.1"/>
    <property type="gene ID" value="ENSMZEG00005027966.1"/>
</dbReference>
<dbReference type="AlphaFoldDB" id="A0A3P9DSS4"/>
<feature type="transmembrane region" description="Helical" evidence="11">
    <location>
        <begin position="264"/>
        <end position="285"/>
    </location>
</feature>
<protein>
    <recommendedName>
        <fullName evidence="12">G-protein coupled receptors family 1 profile domain-containing protein</fullName>
    </recommendedName>
</protein>
<dbReference type="GO" id="GO:0045028">
    <property type="term" value="F:G protein-coupled purinergic nucleotide receptor activity"/>
    <property type="evidence" value="ECO:0007669"/>
    <property type="project" value="TreeGrafter"/>
</dbReference>
<dbReference type="GO" id="GO:0005886">
    <property type="term" value="C:plasma membrane"/>
    <property type="evidence" value="ECO:0007669"/>
    <property type="project" value="UniProtKB-SubCell"/>
</dbReference>